<evidence type="ECO:0000259" key="1">
    <source>
        <dbReference type="Pfam" id="PF04432"/>
    </source>
</evidence>
<reference evidence="2" key="1">
    <citation type="submission" date="2019-08" db="EMBL/GenBank/DDBJ databases">
        <authorList>
            <person name="Kucharzyk K."/>
            <person name="Murdoch R.W."/>
            <person name="Higgins S."/>
            <person name="Loffler F."/>
        </authorList>
    </citation>
    <scope>NUCLEOTIDE SEQUENCE</scope>
</reference>
<dbReference type="EMBL" id="VSSQ01024475">
    <property type="protein sequence ID" value="MPM72009.1"/>
    <property type="molecule type" value="Genomic_DNA"/>
</dbReference>
<organism evidence="2">
    <name type="scientific">bioreactor metagenome</name>
    <dbReference type="NCBI Taxonomy" id="1076179"/>
    <lineage>
        <taxon>unclassified sequences</taxon>
        <taxon>metagenomes</taxon>
        <taxon>ecological metagenomes</taxon>
    </lineage>
</organism>
<dbReference type="InterPro" id="IPR007525">
    <property type="entry name" value="FrhB_FdhB_C"/>
</dbReference>
<name>A0A645C311_9ZZZZ</name>
<comment type="caution">
    <text evidence="2">The sequence shown here is derived from an EMBL/GenBank/DDBJ whole genome shotgun (WGS) entry which is preliminary data.</text>
</comment>
<sequence>MQSIIGEAYPQVEVFLKQDRAVLFSGTPCQIAGLKAYLQKDYEKLFCQDIVCHGVPSPAVWQKYVDYRQQKAQSPVKKISFRDKTNGWKQFSMLFEFQNKTIYKSCHQEDPMMKAFLSNICLRPSCHACKFKNQNRQSDVTLADFWGIENVIPEMDDDNGTSLVLLHSEKGKALFEKIKERMIYQSVDSDRALNDNPAAVRPVTAHPKREKFFKNLGKYPFDRLVEKYIDSPIRNFKNFLTNFKNKQ</sequence>
<evidence type="ECO:0000313" key="2">
    <source>
        <dbReference type="EMBL" id="MPM72009.1"/>
    </source>
</evidence>
<accession>A0A645C311</accession>
<proteinExistence type="predicted"/>
<dbReference type="PANTHER" id="PTHR43193:SF2">
    <property type="entry name" value="POLYFERREDOXIN PROTEIN FWDF"/>
    <property type="match status" value="1"/>
</dbReference>
<gene>
    <name evidence="2" type="ORF">SDC9_118982</name>
</gene>
<protein>
    <recommendedName>
        <fullName evidence="1">Coenzyme F420 hydrogenase/dehydrogenase beta subunit C-terminal domain-containing protein</fullName>
    </recommendedName>
</protein>
<feature type="domain" description="Coenzyme F420 hydrogenase/dehydrogenase beta subunit C-terminal" evidence="1">
    <location>
        <begin position="20"/>
        <end position="184"/>
    </location>
</feature>
<dbReference type="PANTHER" id="PTHR43193">
    <property type="match status" value="1"/>
</dbReference>
<dbReference type="InterPro" id="IPR052977">
    <property type="entry name" value="Polyferredoxin-like_ET"/>
</dbReference>
<dbReference type="Pfam" id="PF04432">
    <property type="entry name" value="FrhB_FdhB_C"/>
    <property type="match status" value="1"/>
</dbReference>
<dbReference type="AlphaFoldDB" id="A0A645C311"/>